<comment type="caution">
    <text evidence="3">The sequence shown here is derived from an EMBL/GenBank/DDBJ whole genome shotgun (WGS) entry which is preliminary data.</text>
</comment>
<comment type="similarity">
    <text evidence="1">Belongs to the MscS (TC 1.A.23) family.</text>
</comment>
<dbReference type="PANTHER" id="PTHR30221:SF1">
    <property type="entry name" value="SMALL-CONDUCTANCE MECHANOSENSITIVE CHANNEL"/>
    <property type="match status" value="1"/>
</dbReference>
<comment type="subunit">
    <text evidence="1">Homoheptamer.</text>
</comment>
<dbReference type="InterPro" id="IPR045275">
    <property type="entry name" value="MscS_archaea/bacteria_type"/>
</dbReference>
<dbReference type="EMBL" id="JAKZHW010000001">
    <property type="protein sequence ID" value="MCH8614578.1"/>
    <property type="molecule type" value="Genomic_DNA"/>
</dbReference>
<proteinExistence type="inferred from homology"/>
<protein>
    <recommendedName>
        <fullName evidence="1">Small-conductance mechanosensitive channel</fullName>
    </recommendedName>
</protein>
<gene>
    <name evidence="3" type="ORF">LZ016_00455</name>
</gene>
<dbReference type="InterPro" id="IPR008910">
    <property type="entry name" value="MSC_TM_helix"/>
</dbReference>
<comment type="caution">
    <text evidence="1">Lacks conserved residue(s) required for the propagation of feature annotation.</text>
</comment>
<feature type="transmembrane region" description="Helical" evidence="1">
    <location>
        <begin position="212"/>
        <end position="236"/>
    </location>
</feature>
<reference evidence="3 4" key="1">
    <citation type="submission" date="2022-03" db="EMBL/GenBank/DDBJ databases">
        <authorList>
            <person name="Jo J.-H."/>
            <person name="Im W.-T."/>
        </authorList>
    </citation>
    <scope>NUCLEOTIDE SEQUENCE [LARGE SCALE GENOMIC DNA]</scope>
    <source>
        <strain evidence="3 4">SM33</strain>
    </source>
</reference>
<evidence type="ECO:0000256" key="2">
    <source>
        <dbReference type="SAM" id="MobiDB-lite"/>
    </source>
</evidence>
<feature type="transmembrane region" description="Helical" evidence="1">
    <location>
        <begin position="105"/>
        <end position="125"/>
    </location>
</feature>
<feature type="transmembrane region" description="Helical" evidence="1">
    <location>
        <begin position="179"/>
        <end position="200"/>
    </location>
</feature>
<keyword evidence="1" id="KW-0997">Cell inner membrane</keyword>
<keyword evidence="4" id="KW-1185">Reference proteome</keyword>
<keyword evidence="1" id="KW-0472">Membrane</keyword>
<keyword evidence="1" id="KW-0813">Transport</keyword>
<feature type="transmembrane region" description="Helical" evidence="1">
    <location>
        <begin position="272"/>
        <end position="293"/>
    </location>
</feature>
<dbReference type="PANTHER" id="PTHR30221">
    <property type="entry name" value="SMALL-CONDUCTANCE MECHANOSENSITIVE CHANNEL"/>
    <property type="match status" value="1"/>
</dbReference>
<feature type="transmembrane region" description="Helical" evidence="1">
    <location>
        <begin position="346"/>
        <end position="366"/>
    </location>
</feature>
<dbReference type="RefSeq" id="WP_241444830.1">
    <property type="nucleotide sequence ID" value="NZ_JAKZHW010000001.1"/>
</dbReference>
<name>A0ABS9VHY2_9SPHN</name>
<keyword evidence="1" id="KW-0812">Transmembrane</keyword>
<comment type="subcellular location">
    <subcellularLocation>
        <location evidence="1">Cell inner membrane</location>
        <topology evidence="1">Multi-pass membrane protein</topology>
    </subcellularLocation>
</comment>
<evidence type="ECO:0000313" key="4">
    <source>
        <dbReference type="Proteomes" id="UP001203058"/>
    </source>
</evidence>
<feature type="transmembrane region" description="Helical" evidence="1">
    <location>
        <begin position="68"/>
        <end position="85"/>
    </location>
</feature>
<feature type="transmembrane region" description="Helical" evidence="1">
    <location>
        <begin position="372"/>
        <end position="393"/>
    </location>
</feature>
<evidence type="ECO:0000256" key="1">
    <source>
        <dbReference type="RuleBase" id="RU369025"/>
    </source>
</evidence>
<dbReference type="Gene3D" id="1.10.287.1260">
    <property type="match status" value="1"/>
</dbReference>
<organism evidence="3 4">
    <name type="scientific">Sphingomonas telluris</name>
    <dbReference type="NCBI Taxonomy" id="2907998"/>
    <lineage>
        <taxon>Bacteria</taxon>
        <taxon>Pseudomonadati</taxon>
        <taxon>Pseudomonadota</taxon>
        <taxon>Alphaproteobacteria</taxon>
        <taxon>Sphingomonadales</taxon>
        <taxon>Sphingomonadaceae</taxon>
        <taxon>Sphingomonas</taxon>
    </lineage>
</organism>
<keyword evidence="1" id="KW-0406">Ion transport</keyword>
<dbReference type="NCBIfam" id="NF033912">
    <property type="entry name" value="msc"/>
    <property type="match status" value="1"/>
</dbReference>
<sequence length="437" mass="45795">MYQTEAPAAYWRDQLIQWGPRVVFAILILVATHFIAKAVQWAVAKLVDRMPVLKRHPQAGVDSVGTELGRLAYWLVWLVGLVAALQPLGLNEVLTPVTVMTNEVFAFIPRIIGAGVLFFAGLILARVVRHVVEAALGALNLERLLGRAGIPIGDAPLAVDESGIAQEGIAPARGSIAKAVGVTVSAVIIIFAAIGALRVLQISAISDPATAMLQTIALSIPNVLAALIILAIAFLIGRWGKSLIETVLPGLGFDNAVRALGVMPVSSVPSRVVGSIAMTAAIIVGIMEAAHKIGGDSTAMLLFQVTALGGKVIFGTVIIVVGIFLARVLSTLVGSSTGESSYAETIVKYAIIALFTAIGLTFMGLADQIVMMAFGLILGSAAVATAIAFGLGGRDAAARILERWADDQMPAVRRPAPPRLRRPAEPTGEDDRQPPLV</sequence>
<accession>A0ABS9VHY2</accession>
<evidence type="ECO:0000313" key="3">
    <source>
        <dbReference type="EMBL" id="MCH8614578.1"/>
    </source>
</evidence>
<feature type="region of interest" description="Disordered" evidence="2">
    <location>
        <begin position="409"/>
        <end position="437"/>
    </location>
</feature>
<dbReference type="Proteomes" id="UP001203058">
    <property type="component" value="Unassembled WGS sequence"/>
</dbReference>
<feature type="transmembrane region" description="Helical" evidence="1">
    <location>
        <begin position="22"/>
        <end position="47"/>
    </location>
</feature>
<keyword evidence="1" id="KW-0407">Ion channel</keyword>
<keyword evidence="1" id="KW-1133">Transmembrane helix</keyword>
<feature type="transmembrane region" description="Helical" evidence="1">
    <location>
        <begin position="313"/>
        <end position="334"/>
    </location>
</feature>
<comment type="function">
    <text evidence="1">Mechanosensitive channel that participates in the regulation of osmotic pressure changes within the cell, opening in response to stretch forces in the membrane lipid bilayer, without the need for other proteins. Contributes to normal resistance to hypoosmotic shock. Forms an ion channel of 1.0 nanosiemens conductance with a slight preference for anions.</text>
</comment>
<dbReference type="Pfam" id="PF05552">
    <property type="entry name" value="MS_channel_1st_1"/>
    <property type="match status" value="3"/>
</dbReference>
<keyword evidence="1" id="KW-1003">Cell membrane</keyword>